<proteinExistence type="predicted"/>
<protein>
    <recommendedName>
        <fullName evidence="3">Reverse transcriptase domain-containing protein</fullName>
    </recommendedName>
</protein>
<gene>
    <name evidence="1" type="ORF">AAG570_003289</name>
</gene>
<sequence>MPKDQGSILKESCILLYDVLYASGSVTTIPRSTKDNSLRIATRKSFVTIPVPLPSAGQTTPGQASVPQGSLLGPILYLAYTADIHVYPNTHIATFADDTAIYVSNLNPHTVSASIQNHLSDIETWCRL</sequence>
<evidence type="ECO:0000313" key="1">
    <source>
        <dbReference type="EMBL" id="KAL1122965.1"/>
    </source>
</evidence>
<name>A0ABD0Y6G5_9HEMI</name>
<dbReference type="Proteomes" id="UP001558652">
    <property type="component" value="Unassembled WGS sequence"/>
</dbReference>
<comment type="caution">
    <text evidence="1">The sequence shown here is derived from an EMBL/GenBank/DDBJ whole genome shotgun (WGS) entry which is preliminary data.</text>
</comment>
<evidence type="ECO:0000313" key="2">
    <source>
        <dbReference type="Proteomes" id="UP001558652"/>
    </source>
</evidence>
<accession>A0ABD0Y6G5</accession>
<dbReference type="AlphaFoldDB" id="A0ABD0Y6G5"/>
<evidence type="ECO:0008006" key="3">
    <source>
        <dbReference type="Google" id="ProtNLM"/>
    </source>
</evidence>
<reference evidence="1 2" key="1">
    <citation type="submission" date="2024-07" db="EMBL/GenBank/DDBJ databases">
        <title>Chromosome-level genome assembly of the water stick insect Ranatra chinensis (Heteroptera: Nepidae).</title>
        <authorList>
            <person name="Liu X."/>
        </authorList>
    </citation>
    <scope>NUCLEOTIDE SEQUENCE [LARGE SCALE GENOMIC DNA]</scope>
    <source>
        <strain evidence="1">Cailab_2021Rc</strain>
        <tissue evidence="1">Muscle</tissue>
    </source>
</reference>
<organism evidence="1 2">
    <name type="scientific">Ranatra chinensis</name>
    <dbReference type="NCBI Taxonomy" id="642074"/>
    <lineage>
        <taxon>Eukaryota</taxon>
        <taxon>Metazoa</taxon>
        <taxon>Ecdysozoa</taxon>
        <taxon>Arthropoda</taxon>
        <taxon>Hexapoda</taxon>
        <taxon>Insecta</taxon>
        <taxon>Pterygota</taxon>
        <taxon>Neoptera</taxon>
        <taxon>Paraneoptera</taxon>
        <taxon>Hemiptera</taxon>
        <taxon>Heteroptera</taxon>
        <taxon>Panheteroptera</taxon>
        <taxon>Nepomorpha</taxon>
        <taxon>Nepidae</taxon>
        <taxon>Ranatrinae</taxon>
        <taxon>Ranatra</taxon>
    </lineage>
</organism>
<dbReference type="EMBL" id="JBFDAA010000013">
    <property type="protein sequence ID" value="KAL1122965.1"/>
    <property type="molecule type" value="Genomic_DNA"/>
</dbReference>
<keyword evidence="2" id="KW-1185">Reference proteome</keyword>